<dbReference type="SMART" id="SM00267">
    <property type="entry name" value="GGDEF"/>
    <property type="match status" value="1"/>
</dbReference>
<organism evidence="5 6">
    <name type="scientific">Shimia marina</name>
    <dbReference type="NCBI Taxonomy" id="321267"/>
    <lineage>
        <taxon>Bacteria</taxon>
        <taxon>Pseudomonadati</taxon>
        <taxon>Pseudomonadota</taxon>
        <taxon>Alphaproteobacteria</taxon>
        <taxon>Rhodobacterales</taxon>
        <taxon>Roseobacteraceae</taxon>
    </lineage>
</organism>
<dbReference type="InterPro" id="IPR050469">
    <property type="entry name" value="Diguanylate_Cyclase"/>
</dbReference>
<name>A0A0P1EPM3_9RHOB</name>
<feature type="transmembrane region" description="Helical" evidence="3">
    <location>
        <begin position="12"/>
        <end position="32"/>
    </location>
</feature>
<dbReference type="AlphaFoldDB" id="A0A0P1EPM3"/>
<evidence type="ECO:0000313" key="6">
    <source>
        <dbReference type="Proteomes" id="UP000054823"/>
    </source>
</evidence>
<dbReference type="PANTHER" id="PTHR45138:SF9">
    <property type="entry name" value="DIGUANYLATE CYCLASE DGCM-RELATED"/>
    <property type="match status" value="1"/>
</dbReference>
<evidence type="ECO:0000259" key="4">
    <source>
        <dbReference type="PROSITE" id="PS50887"/>
    </source>
</evidence>
<dbReference type="GO" id="GO:0005886">
    <property type="term" value="C:plasma membrane"/>
    <property type="evidence" value="ECO:0007669"/>
    <property type="project" value="TreeGrafter"/>
</dbReference>
<keyword evidence="3" id="KW-0472">Membrane</keyword>
<dbReference type="GO" id="GO:0043709">
    <property type="term" value="P:cell adhesion involved in single-species biofilm formation"/>
    <property type="evidence" value="ECO:0007669"/>
    <property type="project" value="TreeGrafter"/>
</dbReference>
<dbReference type="GO" id="GO:0052621">
    <property type="term" value="F:diguanylate cyclase activity"/>
    <property type="evidence" value="ECO:0007669"/>
    <property type="project" value="UniProtKB-EC"/>
</dbReference>
<dbReference type="GO" id="GO:1902201">
    <property type="term" value="P:negative regulation of bacterial-type flagellum-dependent cell motility"/>
    <property type="evidence" value="ECO:0007669"/>
    <property type="project" value="TreeGrafter"/>
</dbReference>
<sequence length="234" mass="25052">MRVTNTRQKWLFVLIVTASSVLASLIITAFLSPTGLSSVAFIPAVSVPLIVAPIASYVAAQMMLRIYELNARLTYLATHDQMTGLLNRGAFFERLEDLGRQRSGALMMADIDKFKNINDTFGHDVGDKVICSVAKTIHAQAGQGSVVARFGGEEFVAFCPGVIAEDAVALAELVRAAVAQQEVHLEGEVLKVTVSIGLKPMGEACDVDQALTSADQALYVAKRDGRNKVVSQAA</sequence>
<dbReference type="RefSeq" id="WP_058239151.1">
    <property type="nucleotide sequence ID" value="NZ_CYPW01000009.1"/>
</dbReference>
<evidence type="ECO:0000256" key="1">
    <source>
        <dbReference type="ARBA" id="ARBA00012528"/>
    </source>
</evidence>
<dbReference type="InterPro" id="IPR043128">
    <property type="entry name" value="Rev_trsase/Diguanyl_cyclase"/>
</dbReference>
<keyword evidence="3" id="KW-1133">Transmembrane helix</keyword>
<protein>
    <recommendedName>
        <fullName evidence="1">diguanylate cyclase</fullName>
        <ecNumber evidence="1">2.7.7.65</ecNumber>
    </recommendedName>
</protein>
<feature type="transmembrane region" description="Helical" evidence="3">
    <location>
        <begin position="38"/>
        <end position="60"/>
    </location>
</feature>
<keyword evidence="3" id="KW-0812">Transmembrane</keyword>
<dbReference type="STRING" id="321267.SHM7688_01351"/>
<dbReference type="Gene3D" id="3.30.70.270">
    <property type="match status" value="1"/>
</dbReference>
<dbReference type="EC" id="2.7.7.65" evidence="1"/>
<dbReference type="NCBIfam" id="TIGR00254">
    <property type="entry name" value="GGDEF"/>
    <property type="match status" value="1"/>
</dbReference>
<accession>A0A0P1EPM3</accession>
<keyword evidence="5" id="KW-0548">Nucleotidyltransferase</keyword>
<dbReference type="EMBL" id="CYPW01000009">
    <property type="protein sequence ID" value="CUH51912.1"/>
    <property type="molecule type" value="Genomic_DNA"/>
</dbReference>
<gene>
    <name evidence="5" type="primary">ydaM</name>
    <name evidence="5" type="ORF">SHM7688_01351</name>
</gene>
<feature type="domain" description="GGDEF" evidence="4">
    <location>
        <begin position="102"/>
        <end position="234"/>
    </location>
</feature>
<evidence type="ECO:0000256" key="3">
    <source>
        <dbReference type="SAM" id="Phobius"/>
    </source>
</evidence>
<dbReference type="PROSITE" id="PS50887">
    <property type="entry name" value="GGDEF"/>
    <property type="match status" value="1"/>
</dbReference>
<evidence type="ECO:0000256" key="2">
    <source>
        <dbReference type="ARBA" id="ARBA00034247"/>
    </source>
</evidence>
<keyword evidence="5" id="KW-0808">Transferase</keyword>
<dbReference type="CDD" id="cd01949">
    <property type="entry name" value="GGDEF"/>
    <property type="match status" value="1"/>
</dbReference>
<reference evidence="5 6" key="1">
    <citation type="submission" date="2015-09" db="EMBL/GenBank/DDBJ databases">
        <authorList>
            <consortium name="Swine Surveillance"/>
        </authorList>
    </citation>
    <scope>NUCLEOTIDE SEQUENCE [LARGE SCALE GENOMIC DNA]</scope>
    <source>
        <strain evidence="5 6">CECT 7688</strain>
    </source>
</reference>
<keyword evidence="6" id="KW-1185">Reference proteome</keyword>
<dbReference type="OrthoDB" id="9812260at2"/>
<evidence type="ECO:0000313" key="5">
    <source>
        <dbReference type="EMBL" id="CUH51912.1"/>
    </source>
</evidence>
<dbReference type="PANTHER" id="PTHR45138">
    <property type="entry name" value="REGULATORY COMPONENTS OF SENSORY TRANSDUCTION SYSTEM"/>
    <property type="match status" value="1"/>
</dbReference>
<dbReference type="InterPro" id="IPR029787">
    <property type="entry name" value="Nucleotide_cyclase"/>
</dbReference>
<dbReference type="Pfam" id="PF00990">
    <property type="entry name" value="GGDEF"/>
    <property type="match status" value="1"/>
</dbReference>
<comment type="catalytic activity">
    <reaction evidence="2">
        <text>2 GTP = 3',3'-c-di-GMP + 2 diphosphate</text>
        <dbReference type="Rhea" id="RHEA:24898"/>
        <dbReference type="ChEBI" id="CHEBI:33019"/>
        <dbReference type="ChEBI" id="CHEBI:37565"/>
        <dbReference type="ChEBI" id="CHEBI:58805"/>
        <dbReference type="EC" id="2.7.7.65"/>
    </reaction>
</comment>
<dbReference type="FunFam" id="3.30.70.270:FF:000001">
    <property type="entry name" value="Diguanylate cyclase domain protein"/>
    <property type="match status" value="1"/>
</dbReference>
<dbReference type="Proteomes" id="UP000054823">
    <property type="component" value="Unassembled WGS sequence"/>
</dbReference>
<proteinExistence type="predicted"/>
<dbReference type="SUPFAM" id="SSF55073">
    <property type="entry name" value="Nucleotide cyclase"/>
    <property type="match status" value="1"/>
</dbReference>
<dbReference type="InterPro" id="IPR000160">
    <property type="entry name" value="GGDEF_dom"/>
</dbReference>